<evidence type="ECO:0000256" key="3">
    <source>
        <dbReference type="ARBA" id="ARBA00023125"/>
    </source>
</evidence>
<comment type="caution">
    <text evidence="8">The sequence shown here is derived from an EMBL/GenBank/DDBJ whole genome shotgun (WGS) entry which is preliminary data.</text>
</comment>
<dbReference type="GO" id="GO:0008270">
    <property type="term" value="F:zinc ion binding"/>
    <property type="evidence" value="ECO:0007669"/>
    <property type="project" value="InterPro"/>
</dbReference>
<name>A0AA39D0B6_9EURO</name>
<evidence type="ECO:0000256" key="4">
    <source>
        <dbReference type="ARBA" id="ARBA00023163"/>
    </source>
</evidence>
<organism evidence="8 9">
    <name type="scientific">Knufia peltigerae</name>
    <dbReference type="NCBI Taxonomy" id="1002370"/>
    <lineage>
        <taxon>Eukaryota</taxon>
        <taxon>Fungi</taxon>
        <taxon>Dikarya</taxon>
        <taxon>Ascomycota</taxon>
        <taxon>Pezizomycotina</taxon>
        <taxon>Eurotiomycetes</taxon>
        <taxon>Chaetothyriomycetidae</taxon>
        <taxon>Chaetothyriales</taxon>
        <taxon>Trichomeriaceae</taxon>
        <taxon>Knufia</taxon>
    </lineage>
</organism>
<evidence type="ECO:0000256" key="6">
    <source>
        <dbReference type="SAM" id="MobiDB-lite"/>
    </source>
</evidence>
<dbReference type="Gene3D" id="4.10.240.10">
    <property type="entry name" value="Zn(2)-C6 fungal-type DNA-binding domain"/>
    <property type="match status" value="1"/>
</dbReference>
<dbReference type="GO" id="GO:0003677">
    <property type="term" value="F:DNA binding"/>
    <property type="evidence" value="ECO:0007669"/>
    <property type="project" value="UniProtKB-KW"/>
</dbReference>
<keyword evidence="5" id="KW-0539">Nucleus</keyword>
<accession>A0AA39D0B6</accession>
<keyword evidence="3" id="KW-0238">DNA-binding</keyword>
<dbReference type="AlphaFoldDB" id="A0AA39D0B6"/>
<proteinExistence type="predicted"/>
<dbReference type="PROSITE" id="PS50048">
    <property type="entry name" value="ZN2_CY6_FUNGAL_2"/>
    <property type="match status" value="1"/>
</dbReference>
<keyword evidence="2" id="KW-0805">Transcription regulation</keyword>
<keyword evidence="9" id="KW-1185">Reference proteome</keyword>
<dbReference type="EMBL" id="JAPDRN010000018">
    <property type="protein sequence ID" value="KAJ9639289.1"/>
    <property type="molecule type" value="Genomic_DNA"/>
</dbReference>
<dbReference type="Pfam" id="PF11951">
    <property type="entry name" value="Fungal_trans_2"/>
    <property type="match status" value="1"/>
</dbReference>
<dbReference type="PANTHER" id="PTHR37534:SF46">
    <property type="entry name" value="ZN(II)2CYS6 TRANSCRIPTION FACTOR (EUROFUNG)"/>
    <property type="match status" value="1"/>
</dbReference>
<feature type="region of interest" description="Disordered" evidence="6">
    <location>
        <begin position="163"/>
        <end position="182"/>
    </location>
</feature>
<dbReference type="GO" id="GO:0005634">
    <property type="term" value="C:nucleus"/>
    <property type="evidence" value="ECO:0007669"/>
    <property type="project" value="UniProtKB-SubCell"/>
</dbReference>
<dbReference type="PROSITE" id="PS00463">
    <property type="entry name" value="ZN2_CY6_FUNGAL_1"/>
    <property type="match status" value="1"/>
</dbReference>
<evidence type="ECO:0000256" key="1">
    <source>
        <dbReference type="ARBA" id="ARBA00004123"/>
    </source>
</evidence>
<dbReference type="PANTHER" id="PTHR37534">
    <property type="entry name" value="TRANSCRIPTIONAL ACTIVATOR PROTEIN UGA3"/>
    <property type="match status" value="1"/>
</dbReference>
<protein>
    <submittedName>
        <fullName evidence="8">Arginine metabolism regulation protein II</fullName>
    </submittedName>
</protein>
<dbReference type="InterPro" id="IPR036864">
    <property type="entry name" value="Zn2-C6_fun-type_DNA-bd_sf"/>
</dbReference>
<gene>
    <name evidence="8" type="primary">ARG81_1</name>
    <name evidence="8" type="ORF">H2204_003900</name>
</gene>
<dbReference type="Proteomes" id="UP001172681">
    <property type="component" value="Unassembled WGS sequence"/>
</dbReference>
<dbReference type="InterPro" id="IPR021858">
    <property type="entry name" value="Fun_TF"/>
</dbReference>
<keyword evidence="4" id="KW-0804">Transcription</keyword>
<dbReference type="InterPro" id="IPR001138">
    <property type="entry name" value="Zn2Cys6_DnaBD"/>
</dbReference>
<dbReference type="CDD" id="cd00067">
    <property type="entry name" value="GAL4"/>
    <property type="match status" value="1"/>
</dbReference>
<dbReference type="GO" id="GO:0000981">
    <property type="term" value="F:DNA-binding transcription factor activity, RNA polymerase II-specific"/>
    <property type="evidence" value="ECO:0007669"/>
    <property type="project" value="InterPro"/>
</dbReference>
<dbReference type="SUPFAM" id="SSF57701">
    <property type="entry name" value="Zn2/Cys6 DNA-binding domain"/>
    <property type="match status" value="1"/>
</dbReference>
<reference evidence="8" key="1">
    <citation type="submission" date="2022-10" db="EMBL/GenBank/DDBJ databases">
        <title>Culturing micro-colonial fungi from biological soil crusts in the Mojave desert and describing Neophaeococcomyces mojavensis, and introducing the new genera and species Taxawa tesnikishii.</title>
        <authorList>
            <person name="Kurbessoian T."/>
            <person name="Stajich J.E."/>
        </authorList>
    </citation>
    <scope>NUCLEOTIDE SEQUENCE</scope>
    <source>
        <strain evidence="8">TK_35</strain>
    </source>
</reference>
<evidence type="ECO:0000313" key="9">
    <source>
        <dbReference type="Proteomes" id="UP001172681"/>
    </source>
</evidence>
<dbReference type="Pfam" id="PF00172">
    <property type="entry name" value="Zn_clus"/>
    <property type="match status" value="1"/>
</dbReference>
<feature type="compositionally biased region" description="Polar residues" evidence="6">
    <location>
        <begin position="163"/>
        <end position="176"/>
    </location>
</feature>
<feature type="domain" description="Zn(2)-C6 fungal-type" evidence="7">
    <location>
        <begin position="22"/>
        <end position="50"/>
    </location>
</feature>
<evidence type="ECO:0000256" key="5">
    <source>
        <dbReference type="ARBA" id="ARBA00023242"/>
    </source>
</evidence>
<evidence type="ECO:0000256" key="2">
    <source>
        <dbReference type="ARBA" id="ARBA00023015"/>
    </source>
</evidence>
<dbReference type="SMART" id="SM00066">
    <property type="entry name" value="GAL4"/>
    <property type="match status" value="1"/>
</dbReference>
<sequence>MANRPGHTQPQQTKRTGKSFGGCLTCRERRLKCDESRPSCTRCTRANLRCKGYGVRLKWTNNEGNVGAESPLSGPNGRYFQRSKMVSKRILEPSAISRAEVLGIQSSLSHADQNKQPASSSNALFSVFTTQPHEATTPKDHHASPLAEPVVREKVDINIASGSPEVTSEPVHNQQAAPPLDGDLDSGMSTYLEGSEIYHNIGDDLSGSTYNDIRTACLAPERLQTRQHRQSTSSWQATHNLSDGESICSPYGPMFTEAVSYGELSLDDALLSPASINDHELPHLTESGFGAAHLHLDLLPAPSDQCELIHHWINFLSMSMSPVVKEDSSYHTRLTPMALAGLNSDSGKSSGGIAVFHGICAASAFNLSNIKANDDRFWRLGIRHRRLALYHLRHSMQDSASTKDDSVWAAIWTFLYQEGVRGQAYEWRTHVEGLRSLILADPEAIRQSDLARPVYESFLCLTIMGNVQLDAELTALMRKLPPDLDYLQPVHGITRVLLEIILKISCHIASPSPEVDIIADRIELQLLLYCPANITTAGLDKGAARTLVRYSHVYYDATRIHFQRLLRKKDPTLLQDLVASAIGHLEAIEADQTNPHGCIWVWPALVIAAECTDLHLQQRMLAWFKSKRRHGFRNLEVACDLARKVWTTRVESTPGSNIHWHDFINGTKYDALPL</sequence>
<evidence type="ECO:0000313" key="8">
    <source>
        <dbReference type="EMBL" id="KAJ9639289.1"/>
    </source>
</evidence>
<comment type="subcellular location">
    <subcellularLocation>
        <location evidence="1">Nucleus</location>
    </subcellularLocation>
</comment>
<evidence type="ECO:0000259" key="7">
    <source>
        <dbReference type="PROSITE" id="PS50048"/>
    </source>
</evidence>